<accession>A0ABP5FBS3</accession>
<dbReference type="Gene3D" id="1.10.510.10">
    <property type="entry name" value="Transferase(Phosphotransferase) domain 1"/>
    <property type="match status" value="1"/>
</dbReference>
<keyword evidence="2" id="KW-1133">Transmembrane helix</keyword>
<dbReference type="InterPro" id="IPR011009">
    <property type="entry name" value="Kinase-like_dom_sf"/>
</dbReference>
<evidence type="ECO:0000256" key="2">
    <source>
        <dbReference type="SAM" id="Phobius"/>
    </source>
</evidence>
<evidence type="ECO:0000313" key="4">
    <source>
        <dbReference type="EMBL" id="GAA2023115.1"/>
    </source>
</evidence>
<feature type="region of interest" description="Disordered" evidence="1">
    <location>
        <begin position="365"/>
        <end position="414"/>
    </location>
</feature>
<name>A0ABP5FBS3_9MICO</name>
<sequence length="515" mass="52834">MTRRVARHAHDDPPPRRDAPAPSGAVLAGYRLVRRLATGDRADLHLAVVDEPRTGGAEAPAAPPSLVVVRVYGTDADATAIAVEIDAMERDATGTTPTLVDVARLPDGRVCVVVERVGTHSLGGILDAGPISAGQAVTALAPVVVAVRELSRAGFAHTRLSPADVLVDATGRPRLVGLGALERVGAETPMAERRDRSRRAHAALLDLVTVVASATGAASRFAPVVELVREPLERRPFAPDHVAIERALFAVADPTPLLPAPLVPHVDSVPSRVGGRPDRERVVPSVPAASAVPSGRDLGRTLAELAQVPGELVDRLGETADSGPTAAVRRRAAAWAGRRRPVLAVGTLVGAAVLVMLLTAVPPSGRAEPDGSAAPAPSSSAPPATGPWSGGDEPATESAPTGASTDPERAAADPEAPAAVAAMLLEIRAGCLAARDVACIGAYAQDGSPLAVRDRAAMDSDAAPEEPIVGLDGITVAGELGDAVVLAVPTAAGREPASLLMMRSEAGWRLREWFD</sequence>
<protein>
    <recommendedName>
        <fullName evidence="3">Protein kinase domain-containing protein</fullName>
    </recommendedName>
</protein>
<feature type="compositionally biased region" description="Low complexity" evidence="1">
    <location>
        <begin position="371"/>
        <end position="391"/>
    </location>
</feature>
<dbReference type="InterPro" id="IPR000719">
    <property type="entry name" value="Prot_kinase_dom"/>
</dbReference>
<gene>
    <name evidence="4" type="ORF">GCM10009819_02210</name>
</gene>
<feature type="transmembrane region" description="Helical" evidence="2">
    <location>
        <begin position="341"/>
        <end position="361"/>
    </location>
</feature>
<organism evidence="4 5">
    <name type="scientific">Agromyces tropicus</name>
    <dbReference type="NCBI Taxonomy" id="555371"/>
    <lineage>
        <taxon>Bacteria</taxon>
        <taxon>Bacillati</taxon>
        <taxon>Actinomycetota</taxon>
        <taxon>Actinomycetes</taxon>
        <taxon>Micrococcales</taxon>
        <taxon>Microbacteriaceae</taxon>
        <taxon>Agromyces</taxon>
    </lineage>
</organism>
<dbReference type="EMBL" id="BAAAPW010000001">
    <property type="protein sequence ID" value="GAA2023115.1"/>
    <property type="molecule type" value="Genomic_DNA"/>
</dbReference>
<dbReference type="SUPFAM" id="SSF56112">
    <property type="entry name" value="Protein kinase-like (PK-like)"/>
    <property type="match status" value="1"/>
</dbReference>
<evidence type="ECO:0000259" key="3">
    <source>
        <dbReference type="PROSITE" id="PS50011"/>
    </source>
</evidence>
<keyword evidence="2" id="KW-0812">Transmembrane</keyword>
<evidence type="ECO:0000256" key="1">
    <source>
        <dbReference type="SAM" id="MobiDB-lite"/>
    </source>
</evidence>
<evidence type="ECO:0000313" key="5">
    <source>
        <dbReference type="Proteomes" id="UP001501196"/>
    </source>
</evidence>
<keyword evidence="2" id="KW-0472">Membrane</keyword>
<dbReference type="Proteomes" id="UP001501196">
    <property type="component" value="Unassembled WGS sequence"/>
</dbReference>
<feature type="compositionally biased region" description="Basic and acidic residues" evidence="1">
    <location>
        <begin position="8"/>
        <end position="19"/>
    </location>
</feature>
<feature type="region of interest" description="Disordered" evidence="1">
    <location>
        <begin position="1"/>
        <end position="23"/>
    </location>
</feature>
<proteinExistence type="predicted"/>
<dbReference type="PROSITE" id="PS50011">
    <property type="entry name" value="PROTEIN_KINASE_DOM"/>
    <property type="match status" value="1"/>
</dbReference>
<dbReference type="RefSeq" id="WP_344368841.1">
    <property type="nucleotide sequence ID" value="NZ_BAAAPW010000001.1"/>
</dbReference>
<comment type="caution">
    <text evidence="4">The sequence shown here is derived from an EMBL/GenBank/DDBJ whole genome shotgun (WGS) entry which is preliminary data.</text>
</comment>
<feature type="domain" description="Protein kinase" evidence="3">
    <location>
        <begin position="30"/>
        <end position="343"/>
    </location>
</feature>
<reference evidence="5" key="1">
    <citation type="journal article" date="2019" name="Int. J. Syst. Evol. Microbiol.">
        <title>The Global Catalogue of Microorganisms (GCM) 10K type strain sequencing project: providing services to taxonomists for standard genome sequencing and annotation.</title>
        <authorList>
            <consortium name="The Broad Institute Genomics Platform"/>
            <consortium name="The Broad Institute Genome Sequencing Center for Infectious Disease"/>
            <person name="Wu L."/>
            <person name="Ma J."/>
        </authorList>
    </citation>
    <scope>NUCLEOTIDE SEQUENCE [LARGE SCALE GENOMIC DNA]</scope>
    <source>
        <strain evidence="5">JCM 15672</strain>
    </source>
</reference>
<keyword evidence="5" id="KW-1185">Reference proteome</keyword>